<evidence type="ECO:0000313" key="3">
    <source>
        <dbReference type="EMBL" id="KPE52748.1"/>
    </source>
</evidence>
<organism evidence="3 4">
    <name type="scientific">Chryseobacterium indologenes</name>
    <name type="common">Flavobacterium indologenes</name>
    <dbReference type="NCBI Taxonomy" id="253"/>
    <lineage>
        <taxon>Bacteria</taxon>
        <taxon>Pseudomonadati</taxon>
        <taxon>Bacteroidota</taxon>
        <taxon>Flavobacteriia</taxon>
        <taxon>Flavobacteriales</taxon>
        <taxon>Weeksellaceae</taxon>
        <taxon>Chryseobacterium group</taxon>
        <taxon>Chryseobacterium</taxon>
    </lineage>
</organism>
<evidence type="ECO:0000256" key="1">
    <source>
        <dbReference type="ARBA" id="ARBA00008791"/>
    </source>
</evidence>
<dbReference type="InterPro" id="IPR014729">
    <property type="entry name" value="Rossmann-like_a/b/a_fold"/>
</dbReference>
<sequence>MRTILVPTDYSKPAKNAAFYALHLANALKSNIDLCHAFGLPIESPMLGQTAWSLYEYPALQEENTKELKKLAKVLEDREKVIWGDEAFPFHPSIDYACEGGDAVHVINNMAADKNPLLIVMGMQGAGMLTRFVLGSNSIKMIETTKYPLLLIPLGHKYNGLKKIAFATDLNKKDIKTAQLLIKFAKYFDAELLITHIIQSNNDVIQDVDYEHKKEVFLKNLDGKICYNCIYSENIDYGLEIVKHKDIDMLVMGHHDKSFFKRLFFGSHAAKQASELEIPLLTIPENGHVHF</sequence>
<name>A0A0N0ZWG0_CHRID</name>
<dbReference type="PANTHER" id="PTHR46268:SF6">
    <property type="entry name" value="UNIVERSAL STRESS PROTEIN UP12"/>
    <property type="match status" value="1"/>
</dbReference>
<dbReference type="SUPFAM" id="SSF52402">
    <property type="entry name" value="Adenine nucleotide alpha hydrolases-like"/>
    <property type="match status" value="2"/>
</dbReference>
<dbReference type="InterPro" id="IPR006015">
    <property type="entry name" value="Universal_stress_UspA"/>
</dbReference>
<feature type="domain" description="UspA" evidence="2">
    <location>
        <begin position="1"/>
        <end position="153"/>
    </location>
</feature>
<dbReference type="Pfam" id="PF00582">
    <property type="entry name" value="Usp"/>
    <property type="match status" value="2"/>
</dbReference>
<evidence type="ECO:0000259" key="2">
    <source>
        <dbReference type="Pfam" id="PF00582"/>
    </source>
</evidence>
<proteinExistence type="inferred from homology"/>
<dbReference type="EMBL" id="LJOD01000001">
    <property type="protein sequence ID" value="KPE52748.1"/>
    <property type="molecule type" value="Genomic_DNA"/>
</dbReference>
<dbReference type="InterPro" id="IPR006016">
    <property type="entry name" value="UspA"/>
</dbReference>
<accession>A0A0N0ZWG0</accession>
<dbReference type="PANTHER" id="PTHR46268">
    <property type="entry name" value="STRESS RESPONSE PROTEIN NHAX"/>
    <property type="match status" value="1"/>
</dbReference>
<protein>
    <submittedName>
        <fullName evidence="3">Universal stress protein</fullName>
    </submittedName>
</protein>
<dbReference type="PATRIC" id="fig|253.9.peg.362"/>
<dbReference type="CDD" id="cd00293">
    <property type="entry name" value="USP-like"/>
    <property type="match status" value="2"/>
</dbReference>
<gene>
    <name evidence="3" type="ORF">AOB46_01720</name>
</gene>
<feature type="domain" description="UspA" evidence="2">
    <location>
        <begin position="239"/>
        <end position="283"/>
    </location>
</feature>
<comment type="caution">
    <text evidence="3">The sequence shown here is derived from an EMBL/GenBank/DDBJ whole genome shotgun (WGS) entry which is preliminary data.</text>
</comment>
<reference evidence="3 4" key="1">
    <citation type="journal article" date="2015" name="Genom Data">
        <title>Draft genome sequence of a multidrug-resistant Chryseobacterium indologenes isolate from Malaysia.</title>
        <authorList>
            <person name="Yu C.Y."/>
            <person name="Ang G.Y."/>
            <person name="Cheng H.J."/>
            <person name="Cheong Y.M."/>
            <person name="Yin W.F."/>
            <person name="Chan K.G."/>
        </authorList>
    </citation>
    <scope>NUCLEOTIDE SEQUENCE [LARGE SCALE GENOMIC DNA]</scope>
    <source>
        <strain evidence="3 4">CI_885</strain>
    </source>
</reference>
<reference evidence="4" key="2">
    <citation type="submission" date="2015-09" db="EMBL/GenBank/DDBJ databases">
        <title>Draft genome sequence of a multidrug-resistant Chryseobacterium indologenes isolate from Malaysia.</title>
        <authorList>
            <person name="Yu C.Y."/>
            <person name="Ang G.Y."/>
            <person name="Chan K.-G."/>
        </authorList>
    </citation>
    <scope>NUCLEOTIDE SEQUENCE [LARGE SCALE GENOMIC DNA]</scope>
    <source>
        <strain evidence="4">CI_885</strain>
    </source>
</reference>
<dbReference type="Proteomes" id="UP000037953">
    <property type="component" value="Unassembled WGS sequence"/>
</dbReference>
<dbReference type="AlphaFoldDB" id="A0A0N0ZWG0"/>
<comment type="similarity">
    <text evidence="1">Belongs to the universal stress protein A family.</text>
</comment>
<dbReference type="RefSeq" id="WP_062696312.1">
    <property type="nucleotide sequence ID" value="NZ_LJOD01000001.1"/>
</dbReference>
<evidence type="ECO:0000313" key="4">
    <source>
        <dbReference type="Proteomes" id="UP000037953"/>
    </source>
</evidence>
<dbReference type="Gene3D" id="3.40.50.620">
    <property type="entry name" value="HUPs"/>
    <property type="match status" value="2"/>
</dbReference>
<dbReference type="PRINTS" id="PR01438">
    <property type="entry name" value="UNVRSLSTRESS"/>
</dbReference>
<dbReference type="OrthoDB" id="9788959at2"/>